<dbReference type="EMBL" id="PYDT01000008">
    <property type="protein sequence ID" value="THU52577.1"/>
    <property type="molecule type" value="Genomic_DNA"/>
</dbReference>
<dbReference type="InterPro" id="IPR008547">
    <property type="entry name" value="DUF829_TMEM53"/>
</dbReference>
<proteinExistence type="predicted"/>
<protein>
    <recommendedName>
        <fullName evidence="4">DUF829 domain-containing protein</fullName>
    </recommendedName>
</protein>
<dbReference type="Proteomes" id="UP000317650">
    <property type="component" value="Chromosome 10"/>
</dbReference>
<reference evidence="2 3" key="1">
    <citation type="journal article" date="2019" name="Nat. Plants">
        <title>Genome sequencing of Musa balbisiana reveals subgenome evolution and function divergence in polyploid bananas.</title>
        <authorList>
            <person name="Yao X."/>
        </authorList>
    </citation>
    <scope>NUCLEOTIDE SEQUENCE [LARGE SCALE GENOMIC DNA]</scope>
    <source>
        <strain evidence="3">cv. DH-PKW</strain>
        <tissue evidence="2">Leaves</tissue>
    </source>
</reference>
<dbReference type="InterPro" id="IPR029058">
    <property type="entry name" value="AB_hydrolase_fold"/>
</dbReference>
<organism evidence="2 3">
    <name type="scientific">Musa balbisiana</name>
    <name type="common">Banana</name>
    <dbReference type="NCBI Taxonomy" id="52838"/>
    <lineage>
        <taxon>Eukaryota</taxon>
        <taxon>Viridiplantae</taxon>
        <taxon>Streptophyta</taxon>
        <taxon>Embryophyta</taxon>
        <taxon>Tracheophyta</taxon>
        <taxon>Spermatophyta</taxon>
        <taxon>Magnoliopsida</taxon>
        <taxon>Liliopsida</taxon>
        <taxon>Zingiberales</taxon>
        <taxon>Musaceae</taxon>
        <taxon>Musa</taxon>
    </lineage>
</organism>
<evidence type="ECO:0000313" key="3">
    <source>
        <dbReference type="Proteomes" id="UP000317650"/>
    </source>
</evidence>
<evidence type="ECO:0008006" key="4">
    <source>
        <dbReference type="Google" id="ProtNLM"/>
    </source>
</evidence>
<dbReference type="PANTHER" id="PTHR12265">
    <property type="entry name" value="TRANSMEMBRANE PROTEIN 53"/>
    <property type="match status" value="1"/>
</dbReference>
<evidence type="ECO:0000313" key="2">
    <source>
        <dbReference type="EMBL" id="THU52577.1"/>
    </source>
</evidence>
<dbReference type="Pfam" id="PF05705">
    <property type="entry name" value="DUF829"/>
    <property type="match status" value="1"/>
</dbReference>
<comment type="caution">
    <text evidence="2">The sequence shown here is derived from an EMBL/GenBank/DDBJ whole genome shotgun (WGS) entry which is preliminary data.</text>
</comment>
<evidence type="ECO:0000256" key="1">
    <source>
        <dbReference type="SAM" id="MobiDB-lite"/>
    </source>
</evidence>
<name>A0A4S8IUU5_MUSBA</name>
<accession>A0A4S8IUU5</accession>
<feature type="compositionally biased region" description="Basic residues" evidence="1">
    <location>
        <begin position="364"/>
        <end position="381"/>
    </location>
</feature>
<feature type="region of interest" description="Disordered" evidence="1">
    <location>
        <begin position="358"/>
        <end position="381"/>
    </location>
</feature>
<dbReference type="AlphaFoldDB" id="A0A4S8IUU5"/>
<sequence>MWWEGGRFCWGAKEGRAGIVVVFVWPSSLERQLEPYIQLYSSFGWRSLICHADFLTLYFPEKAASLADGVLKELVQELNVSPLPIVFSAFSGAPRGCMYKVLQLIDGKCEGRLSVDNYQLVKDCLCGQIYDSSPVDFTGDLGTRFILHPTVLKRSHPPRVVSWMAKALASGLSTFFIDRFEGQHADFLRTLYSSANVGPFLIFCSEDDELAPYPVVCNFAHHLEELGGDVKLIKWNSSPHVGHHKHHAADYKTAVSELLSKAATLYSERRRQFHVQQEGQRGVTNDPCDHFLLPSSMEYHDTRDGCSTQDEHKCEIFHLPNAPSINAHSVLAQILFDGYVPKNVEGWDIKANSSVTGRQTLPSGHRHARFNPMKHIRRSRL</sequence>
<dbReference type="PANTHER" id="PTHR12265:SF0">
    <property type="entry name" value="EXPRESSED PROTEIN"/>
    <property type="match status" value="1"/>
</dbReference>
<dbReference type="SUPFAM" id="SSF53474">
    <property type="entry name" value="alpha/beta-Hydrolases"/>
    <property type="match status" value="1"/>
</dbReference>
<keyword evidence="3" id="KW-1185">Reference proteome</keyword>
<gene>
    <name evidence="2" type="ORF">C4D60_Mb10t05430</name>
</gene>